<reference evidence="5" key="1">
    <citation type="journal article" date="2020" name="Stud. Mycol.">
        <title>101 Dothideomycetes genomes: a test case for predicting lifestyles and emergence of pathogens.</title>
        <authorList>
            <person name="Haridas S."/>
            <person name="Albert R."/>
            <person name="Binder M."/>
            <person name="Bloem J."/>
            <person name="Labutti K."/>
            <person name="Salamov A."/>
            <person name="Andreopoulos B."/>
            <person name="Baker S."/>
            <person name="Barry K."/>
            <person name="Bills G."/>
            <person name="Bluhm B."/>
            <person name="Cannon C."/>
            <person name="Castanera R."/>
            <person name="Culley D."/>
            <person name="Daum C."/>
            <person name="Ezra D."/>
            <person name="Gonzalez J."/>
            <person name="Henrissat B."/>
            <person name="Kuo A."/>
            <person name="Liang C."/>
            <person name="Lipzen A."/>
            <person name="Lutzoni F."/>
            <person name="Magnuson J."/>
            <person name="Mondo S."/>
            <person name="Nolan M."/>
            <person name="Ohm R."/>
            <person name="Pangilinan J."/>
            <person name="Park H.-J."/>
            <person name="Ramirez L."/>
            <person name="Alfaro M."/>
            <person name="Sun H."/>
            <person name="Tritt A."/>
            <person name="Yoshinaga Y."/>
            <person name="Zwiers L.-H."/>
            <person name="Turgeon B."/>
            <person name="Goodwin S."/>
            <person name="Spatafora J."/>
            <person name="Crous P."/>
            <person name="Grigoriev I."/>
        </authorList>
    </citation>
    <scope>NUCLEOTIDE SEQUENCE</scope>
    <source>
        <strain evidence="5">CBS 133067</strain>
    </source>
</reference>
<organism evidence="5 6">
    <name type="scientific">Rhizodiscina lignyota</name>
    <dbReference type="NCBI Taxonomy" id="1504668"/>
    <lineage>
        <taxon>Eukaryota</taxon>
        <taxon>Fungi</taxon>
        <taxon>Dikarya</taxon>
        <taxon>Ascomycota</taxon>
        <taxon>Pezizomycotina</taxon>
        <taxon>Dothideomycetes</taxon>
        <taxon>Pleosporomycetidae</taxon>
        <taxon>Aulographales</taxon>
        <taxon>Rhizodiscinaceae</taxon>
        <taxon>Rhizodiscina</taxon>
    </lineage>
</organism>
<dbReference type="CDD" id="cd12148">
    <property type="entry name" value="fungal_TF_MHR"/>
    <property type="match status" value="1"/>
</dbReference>
<evidence type="ECO:0000256" key="3">
    <source>
        <dbReference type="ARBA" id="ARBA00023242"/>
    </source>
</evidence>
<dbReference type="PANTHER" id="PTHR31001:SF50">
    <property type="entry name" value="ZN(II)2CYS6 TRANSCRIPTION FACTOR (EUROFUNG)"/>
    <property type="match status" value="1"/>
</dbReference>
<dbReference type="Proteomes" id="UP000799772">
    <property type="component" value="Unassembled WGS sequence"/>
</dbReference>
<dbReference type="GO" id="GO:0006351">
    <property type="term" value="P:DNA-templated transcription"/>
    <property type="evidence" value="ECO:0007669"/>
    <property type="project" value="InterPro"/>
</dbReference>
<evidence type="ECO:0000259" key="4">
    <source>
        <dbReference type="SMART" id="SM00906"/>
    </source>
</evidence>
<accession>A0A9P4IJU5</accession>
<protein>
    <recommendedName>
        <fullName evidence="4">Xylanolytic transcriptional activator regulatory domain-containing protein</fullName>
    </recommendedName>
</protein>
<evidence type="ECO:0000313" key="6">
    <source>
        <dbReference type="Proteomes" id="UP000799772"/>
    </source>
</evidence>
<dbReference type="GO" id="GO:0005634">
    <property type="term" value="C:nucleus"/>
    <property type="evidence" value="ECO:0007669"/>
    <property type="project" value="UniProtKB-SubCell"/>
</dbReference>
<feature type="domain" description="Xylanolytic transcriptional activator regulatory" evidence="4">
    <location>
        <begin position="125"/>
        <end position="198"/>
    </location>
</feature>
<proteinExistence type="predicted"/>
<evidence type="ECO:0000256" key="2">
    <source>
        <dbReference type="ARBA" id="ARBA00022723"/>
    </source>
</evidence>
<feature type="non-terminal residue" evidence="5">
    <location>
        <position position="1"/>
    </location>
</feature>
<sequence length="420" mass="49083">LHPPSSQILEYWQIFTVNIDPVTKVLHVPSFGSHIMEAKLNLQALDVGLEALMFAVYFAAVTSLTPSECQMRFGEGKETLLARYKVAVEKALGKSNLLTSQNIMTLQALTLYLSCLRVTDTSRMTYTLTGLAIRLARSMDLHLDDPRLNLSPFENEMRKRLWWTICSLECRSAEEYGFHPSLGGQTFDCSLPLNVNDEDLDPDSTEPPESRPGCTSMTWALVRFELAKIIFRVWNLSSKQDKDKSLNPRDLELEKERILDDGQRHLETQYLKYCRSSRPFDWMTATFTRLMITKLRLILHHPFNPDAVHPLPKELREKCFHTSIEILEQSSLLRNEPRIKRWIWIFLNHHQWQALSYILSELCHRTGSELVDRAWRIVDETVANWDDRYDRVRQSVMWEPMNRLLIKARQVREHDLISRQ</sequence>
<dbReference type="EMBL" id="ML978122">
    <property type="protein sequence ID" value="KAF2102921.1"/>
    <property type="molecule type" value="Genomic_DNA"/>
</dbReference>
<dbReference type="GO" id="GO:0003677">
    <property type="term" value="F:DNA binding"/>
    <property type="evidence" value="ECO:0007669"/>
    <property type="project" value="InterPro"/>
</dbReference>
<comment type="caution">
    <text evidence="5">The sequence shown here is derived from an EMBL/GenBank/DDBJ whole genome shotgun (WGS) entry which is preliminary data.</text>
</comment>
<name>A0A9P4IJU5_9PEZI</name>
<feature type="non-terminal residue" evidence="5">
    <location>
        <position position="420"/>
    </location>
</feature>
<evidence type="ECO:0000313" key="5">
    <source>
        <dbReference type="EMBL" id="KAF2102921.1"/>
    </source>
</evidence>
<dbReference type="OrthoDB" id="424974at2759"/>
<evidence type="ECO:0000256" key="1">
    <source>
        <dbReference type="ARBA" id="ARBA00004123"/>
    </source>
</evidence>
<dbReference type="SMART" id="SM00906">
    <property type="entry name" value="Fungal_trans"/>
    <property type="match status" value="1"/>
</dbReference>
<dbReference type="InterPro" id="IPR050613">
    <property type="entry name" value="Sec_Metabolite_Reg"/>
</dbReference>
<comment type="subcellular location">
    <subcellularLocation>
        <location evidence="1">Nucleus</location>
    </subcellularLocation>
</comment>
<dbReference type="PANTHER" id="PTHR31001">
    <property type="entry name" value="UNCHARACTERIZED TRANSCRIPTIONAL REGULATORY PROTEIN"/>
    <property type="match status" value="1"/>
</dbReference>
<dbReference type="InterPro" id="IPR007219">
    <property type="entry name" value="XnlR_reg_dom"/>
</dbReference>
<dbReference type="AlphaFoldDB" id="A0A9P4IJU5"/>
<keyword evidence="6" id="KW-1185">Reference proteome</keyword>
<dbReference type="GO" id="GO:0008270">
    <property type="term" value="F:zinc ion binding"/>
    <property type="evidence" value="ECO:0007669"/>
    <property type="project" value="InterPro"/>
</dbReference>
<gene>
    <name evidence="5" type="ORF">NA57DRAFT_14135</name>
</gene>
<keyword evidence="3" id="KW-0539">Nucleus</keyword>
<dbReference type="Pfam" id="PF04082">
    <property type="entry name" value="Fungal_trans"/>
    <property type="match status" value="1"/>
</dbReference>
<keyword evidence="2" id="KW-0479">Metal-binding</keyword>